<reference evidence="3 4" key="1">
    <citation type="journal article" date="2024" name="Nat. Commun.">
        <title>Phylogenomics reveals the evolutionary origins of lichenization in chlorophyte algae.</title>
        <authorList>
            <person name="Puginier C."/>
            <person name="Libourel C."/>
            <person name="Otte J."/>
            <person name="Skaloud P."/>
            <person name="Haon M."/>
            <person name="Grisel S."/>
            <person name="Petersen M."/>
            <person name="Berrin J.G."/>
            <person name="Delaux P.M."/>
            <person name="Dal Grande F."/>
            <person name="Keller J."/>
        </authorList>
    </citation>
    <scope>NUCLEOTIDE SEQUENCE [LARGE SCALE GENOMIC DNA]</scope>
    <source>
        <strain evidence="3 4">SAG 2145</strain>
    </source>
</reference>
<dbReference type="Pfam" id="PF00134">
    <property type="entry name" value="Cyclin_N"/>
    <property type="match status" value="1"/>
</dbReference>
<evidence type="ECO:0000313" key="3">
    <source>
        <dbReference type="EMBL" id="KAK9833184.1"/>
    </source>
</evidence>
<dbReference type="InterPro" id="IPR013763">
    <property type="entry name" value="Cyclin-like_dom"/>
</dbReference>
<evidence type="ECO:0000259" key="2">
    <source>
        <dbReference type="SMART" id="SM00385"/>
    </source>
</evidence>
<dbReference type="AlphaFoldDB" id="A0AAW1RHJ2"/>
<keyword evidence="4" id="KW-1185">Reference proteome</keyword>
<evidence type="ECO:0000313" key="4">
    <source>
        <dbReference type="Proteomes" id="UP001438707"/>
    </source>
</evidence>
<dbReference type="CDD" id="cd20546">
    <property type="entry name" value="CYCLIN_SpCG1C_ScCTK2-like_rpt2"/>
    <property type="match status" value="1"/>
</dbReference>
<dbReference type="SMART" id="SM00385">
    <property type="entry name" value="CYCLIN"/>
    <property type="match status" value="2"/>
</dbReference>
<dbReference type="GO" id="GO:0016538">
    <property type="term" value="F:cyclin-dependent protein serine/threonine kinase regulator activity"/>
    <property type="evidence" value="ECO:0007669"/>
    <property type="project" value="InterPro"/>
</dbReference>
<dbReference type="SUPFAM" id="SSF47954">
    <property type="entry name" value="Cyclin-like"/>
    <property type="match status" value="2"/>
</dbReference>
<dbReference type="PANTHER" id="PTHR10026">
    <property type="entry name" value="CYCLIN"/>
    <property type="match status" value="1"/>
</dbReference>
<feature type="domain" description="Cyclin-like" evidence="2">
    <location>
        <begin position="11"/>
        <end position="121"/>
    </location>
</feature>
<name>A0AAW1RHJ2_9CHLO</name>
<keyword evidence="1" id="KW-0195">Cyclin</keyword>
<comment type="similarity">
    <text evidence="1">Belongs to the cyclin family.</text>
</comment>
<sequence length="229" mass="24755">MPVVPYSETCTALKTAADFLRLPWSTVATALVFLHRFQLKQESHQLQPNELVSVCLFLAAKVEEAGLSTQQLINVVACLAAPPPAGNPASADIHLLRPPLVDKDYSSAKRQLILHEQLLLRSLHFGIAVEHPYKYLLNLCNLFKLSSSLCQTALCAINDSLSLTQLCMTHHPATVAAGALSLALEQADAQDIDGSMPADWPELIGVAMDTCQDVSRSIQDAVLEVGTST</sequence>
<evidence type="ECO:0000256" key="1">
    <source>
        <dbReference type="RuleBase" id="RU000383"/>
    </source>
</evidence>
<dbReference type="Gene3D" id="1.10.472.10">
    <property type="entry name" value="Cyclin-like"/>
    <property type="match status" value="2"/>
</dbReference>
<feature type="domain" description="Cyclin-like" evidence="2">
    <location>
        <begin position="134"/>
        <end position="220"/>
    </location>
</feature>
<dbReference type="InterPro" id="IPR006671">
    <property type="entry name" value="Cyclin_N"/>
</dbReference>
<dbReference type="InterPro" id="IPR036915">
    <property type="entry name" value="Cyclin-like_sf"/>
</dbReference>
<gene>
    <name evidence="3" type="ORF">WJX74_009493</name>
</gene>
<accession>A0AAW1RHJ2</accession>
<dbReference type="Proteomes" id="UP001438707">
    <property type="component" value="Unassembled WGS sequence"/>
</dbReference>
<dbReference type="GO" id="GO:0006357">
    <property type="term" value="P:regulation of transcription by RNA polymerase II"/>
    <property type="evidence" value="ECO:0007669"/>
    <property type="project" value="InterPro"/>
</dbReference>
<comment type="caution">
    <text evidence="3">The sequence shown here is derived from an EMBL/GenBank/DDBJ whole genome shotgun (WGS) entry which is preliminary data.</text>
</comment>
<protein>
    <recommendedName>
        <fullName evidence="2">Cyclin-like domain-containing protein</fullName>
    </recommendedName>
</protein>
<dbReference type="EMBL" id="JALJOS010000011">
    <property type="protein sequence ID" value="KAK9833184.1"/>
    <property type="molecule type" value="Genomic_DNA"/>
</dbReference>
<proteinExistence type="inferred from homology"/>
<organism evidence="3 4">
    <name type="scientific">Apatococcus lobatus</name>
    <dbReference type="NCBI Taxonomy" id="904363"/>
    <lineage>
        <taxon>Eukaryota</taxon>
        <taxon>Viridiplantae</taxon>
        <taxon>Chlorophyta</taxon>
        <taxon>core chlorophytes</taxon>
        <taxon>Trebouxiophyceae</taxon>
        <taxon>Chlorellales</taxon>
        <taxon>Chlorellaceae</taxon>
        <taxon>Apatococcus</taxon>
    </lineage>
</organism>
<dbReference type="InterPro" id="IPR043198">
    <property type="entry name" value="Cyclin/Ssn8"/>
</dbReference>